<dbReference type="PROSITE" id="PS50042">
    <property type="entry name" value="CNMP_BINDING_3"/>
    <property type="match status" value="1"/>
</dbReference>
<dbReference type="AlphaFoldDB" id="A0A7S3DNI1"/>
<dbReference type="EMBL" id="HBHT01015107">
    <property type="protein sequence ID" value="CAD9961406.1"/>
    <property type="molecule type" value="Transcribed_RNA"/>
</dbReference>
<proteinExistence type="predicted"/>
<dbReference type="Pfam" id="PF00027">
    <property type="entry name" value="cNMP_binding"/>
    <property type="match status" value="1"/>
</dbReference>
<dbReference type="InterPro" id="IPR000595">
    <property type="entry name" value="cNMP-bd_dom"/>
</dbReference>
<evidence type="ECO:0000313" key="2">
    <source>
        <dbReference type="EMBL" id="CAD9961406.1"/>
    </source>
</evidence>
<accession>A0A7S3DNI1</accession>
<dbReference type="Gene3D" id="2.60.120.10">
    <property type="entry name" value="Jelly Rolls"/>
    <property type="match status" value="1"/>
</dbReference>
<dbReference type="InterPro" id="IPR014710">
    <property type="entry name" value="RmlC-like_jellyroll"/>
</dbReference>
<evidence type="ECO:0000259" key="1">
    <source>
        <dbReference type="PROSITE" id="PS50042"/>
    </source>
</evidence>
<sequence length="437" mass="48662">MPSTLSPSEEKSCKSLLKECEMFRKVSPSLIQSITNAMSLRVVKRDEVLAAQGESCDRFFLLETGDIHRQFNDSDSGKSHDVVYAIKGKSINSMRVIGGGEHPCTVSCASDTCRLYEMRRLNFLSLLRQQPEIAIGIAEGLSDEIRNGSRKYVTPFLLQKQQTDISYPAVAIAAGIESYYRSALNALLNARLTGIKADFFPNMHIQVPTRVSYIVGFKGLRAMFEEHVNPEEFSVGPTTVGLAMAIAPGVIMTPISSVLEASNAGHMNKEAMAKRWMRGIVPRGAREVIFGLGLNQMSDYFEERFASFYGFENKALCNMAGSLTAGVVSGYFSHVPHNLSTYKLMEPHRSYADLYMNQFVKSSVHPVLETWVRTWESQTAKTAIRTIAATIFPRGLMIRTTQIVGSFMILNGTINYLSQKEHEKALRATMGMSTYKH</sequence>
<feature type="domain" description="Cyclic nucleotide-binding" evidence="1">
    <location>
        <begin position="22"/>
        <end position="127"/>
    </location>
</feature>
<dbReference type="SUPFAM" id="SSF51206">
    <property type="entry name" value="cAMP-binding domain-like"/>
    <property type="match status" value="1"/>
</dbReference>
<dbReference type="CDD" id="cd00038">
    <property type="entry name" value="CAP_ED"/>
    <property type="match status" value="1"/>
</dbReference>
<gene>
    <name evidence="2" type="ORF">APAL1065_LOCUS10067</name>
</gene>
<name>A0A7S3DNI1_9STRA</name>
<reference evidence="2" key="1">
    <citation type="submission" date="2021-01" db="EMBL/GenBank/DDBJ databases">
        <authorList>
            <person name="Corre E."/>
            <person name="Pelletier E."/>
            <person name="Niang G."/>
            <person name="Scheremetjew M."/>
            <person name="Finn R."/>
            <person name="Kale V."/>
            <person name="Holt S."/>
            <person name="Cochrane G."/>
            <person name="Meng A."/>
            <person name="Brown T."/>
            <person name="Cohen L."/>
        </authorList>
    </citation>
    <scope>NUCLEOTIDE SEQUENCE</scope>
    <source>
        <strain evidence="2">CCMP125</strain>
    </source>
</reference>
<organism evidence="2">
    <name type="scientific">Entomoneis paludosa</name>
    <dbReference type="NCBI Taxonomy" id="265537"/>
    <lineage>
        <taxon>Eukaryota</taxon>
        <taxon>Sar</taxon>
        <taxon>Stramenopiles</taxon>
        <taxon>Ochrophyta</taxon>
        <taxon>Bacillariophyta</taxon>
        <taxon>Bacillariophyceae</taxon>
        <taxon>Bacillariophycidae</taxon>
        <taxon>Entomoneidaceae</taxon>
        <taxon>Entomoneis</taxon>
    </lineage>
</organism>
<protein>
    <recommendedName>
        <fullName evidence="1">Cyclic nucleotide-binding domain-containing protein</fullName>
    </recommendedName>
</protein>
<dbReference type="InterPro" id="IPR018490">
    <property type="entry name" value="cNMP-bd_dom_sf"/>
</dbReference>